<dbReference type="STRING" id="1802668.A2831_02545"/>
<evidence type="ECO:0000256" key="8">
    <source>
        <dbReference type="ARBA" id="ARBA00022989"/>
    </source>
</evidence>
<gene>
    <name evidence="11" type="ORF">A2831_02545</name>
</gene>
<feature type="transmembrane region" description="Helical" evidence="10">
    <location>
        <begin position="12"/>
        <end position="33"/>
    </location>
</feature>
<dbReference type="PANTHER" id="PTHR12468:SF2">
    <property type="entry name" value="GPI MANNOSYLTRANSFERASE 2"/>
    <property type="match status" value="1"/>
</dbReference>
<evidence type="ECO:0000256" key="6">
    <source>
        <dbReference type="ARBA" id="ARBA00022692"/>
    </source>
</evidence>
<evidence type="ECO:0000256" key="2">
    <source>
        <dbReference type="ARBA" id="ARBA00004687"/>
    </source>
</evidence>
<evidence type="ECO:0008006" key="13">
    <source>
        <dbReference type="Google" id="ProtNLM"/>
    </source>
</evidence>
<name>A0A1F8EX37_9BACT</name>
<keyword evidence="6 10" id="KW-0812">Transmembrane</keyword>
<dbReference type="UniPathway" id="UPA00196"/>
<dbReference type="GO" id="GO:0031501">
    <property type="term" value="C:mannosyltransferase complex"/>
    <property type="evidence" value="ECO:0007669"/>
    <property type="project" value="TreeGrafter"/>
</dbReference>
<evidence type="ECO:0000313" key="12">
    <source>
        <dbReference type="Proteomes" id="UP000177507"/>
    </source>
</evidence>
<evidence type="ECO:0000256" key="7">
    <source>
        <dbReference type="ARBA" id="ARBA00022824"/>
    </source>
</evidence>
<feature type="transmembrane region" description="Helical" evidence="10">
    <location>
        <begin position="287"/>
        <end position="304"/>
    </location>
</feature>
<feature type="transmembrane region" description="Helical" evidence="10">
    <location>
        <begin position="216"/>
        <end position="233"/>
    </location>
</feature>
<feature type="transmembrane region" description="Helical" evidence="10">
    <location>
        <begin position="352"/>
        <end position="373"/>
    </location>
</feature>
<sequence length="379" mass="43019">MSLRAVLSKNKAIILIVLAVIGIKLVLFFWSVYNFDFIVQPHNTWWNIWVRWDAGVYIRIASAGYSSVGINQDFWSFLSHFPPLYSLLMSGLSRLFHLSLAGAGLLISFISIICGSALLYKLVKLESADERAAWAAVIFLNLYPTSYFTGSVYSESLFLFLAISSFYFLKKERFILSGAAAAMAILARFIGVVFLLVYLLYFLYFCKINRKVNFRAAFPFLLALAGSATQLLINKIYFGSYLYFINDEVSFNATKHLIIPLSETYHDFLAVFHSSNFFDQAFMMNQGWNAIFTLAALIITLIGLNKIKWQYSAYAVCSILIFSSLAWGISNARYTLSVFPIFMVLGLNRNKYLVGALSIISVMLLFYFTRIFTSGSWAF</sequence>
<comment type="caution">
    <text evidence="11">The sequence shown here is derived from an EMBL/GenBank/DDBJ whole genome shotgun (WGS) entry which is preliminary data.</text>
</comment>
<dbReference type="Proteomes" id="UP000177507">
    <property type="component" value="Unassembled WGS sequence"/>
</dbReference>
<evidence type="ECO:0000256" key="1">
    <source>
        <dbReference type="ARBA" id="ARBA00004477"/>
    </source>
</evidence>
<feature type="transmembrane region" description="Helical" evidence="10">
    <location>
        <begin position="95"/>
        <end position="120"/>
    </location>
</feature>
<dbReference type="AlphaFoldDB" id="A0A1F8EX37"/>
<evidence type="ECO:0000256" key="9">
    <source>
        <dbReference type="ARBA" id="ARBA00023136"/>
    </source>
</evidence>
<evidence type="ECO:0000256" key="4">
    <source>
        <dbReference type="ARBA" id="ARBA00022676"/>
    </source>
</evidence>
<dbReference type="GO" id="GO:0000009">
    <property type="term" value="F:alpha-1,6-mannosyltransferase activity"/>
    <property type="evidence" value="ECO:0007669"/>
    <property type="project" value="InterPro"/>
</dbReference>
<keyword evidence="7" id="KW-0256">Endoplasmic reticulum</keyword>
<comment type="pathway">
    <text evidence="2">Glycolipid biosynthesis; glycosylphosphatidylinositol-anchor biosynthesis.</text>
</comment>
<dbReference type="GO" id="GO:0004376">
    <property type="term" value="F:GPI mannosyltransferase activity"/>
    <property type="evidence" value="ECO:0007669"/>
    <property type="project" value="InterPro"/>
</dbReference>
<keyword evidence="8 10" id="KW-1133">Transmembrane helix</keyword>
<dbReference type="EMBL" id="MGJI01000016">
    <property type="protein sequence ID" value="OGN04910.1"/>
    <property type="molecule type" value="Genomic_DNA"/>
</dbReference>
<dbReference type="GO" id="GO:0006506">
    <property type="term" value="P:GPI anchor biosynthetic process"/>
    <property type="evidence" value="ECO:0007669"/>
    <property type="project" value="UniProtKB-UniPathway"/>
</dbReference>
<evidence type="ECO:0000256" key="3">
    <source>
        <dbReference type="ARBA" id="ARBA00022502"/>
    </source>
</evidence>
<evidence type="ECO:0000256" key="5">
    <source>
        <dbReference type="ARBA" id="ARBA00022679"/>
    </source>
</evidence>
<evidence type="ECO:0000256" key="10">
    <source>
        <dbReference type="SAM" id="Phobius"/>
    </source>
</evidence>
<proteinExistence type="predicted"/>
<feature type="transmembrane region" description="Helical" evidence="10">
    <location>
        <begin position="174"/>
        <end position="204"/>
    </location>
</feature>
<organism evidence="11 12">
    <name type="scientific">Candidatus Yanofskybacteria bacterium RIFCSPHIGHO2_01_FULL_44_17</name>
    <dbReference type="NCBI Taxonomy" id="1802668"/>
    <lineage>
        <taxon>Bacteria</taxon>
        <taxon>Candidatus Yanofskyibacteriota</taxon>
    </lineage>
</organism>
<keyword evidence="5" id="KW-0808">Transferase</keyword>
<dbReference type="GO" id="GO:0016020">
    <property type="term" value="C:membrane"/>
    <property type="evidence" value="ECO:0007669"/>
    <property type="project" value="GOC"/>
</dbReference>
<keyword evidence="9 10" id="KW-0472">Membrane</keyword>
<reference evidence="11 12" key="1">
    <citation type="journal article" date="2016" name="Nat. Commun.">
        <title>Thousands of microbial genomes shed light on interconnected biogeochemical processes in an aquifer system.</title>
        <authorList>
            <person name="Anantharaman K."/>
            <person name="Brown C.T."/>
            <person name="Hug L.A."/>
            <person name="Sharon I."/>
            <person name="Castelle C.J."/>
            <person name="Probst A.J."/>
            <person name="Thomas B.C."/>
            <person name="Singh A."/>
            <person name="Wilkins M.J."/>
            <person name="Karaoz U."/>
            <person name="Brodie E.L."/>
            <person name="Williams K.H."/>
            <person name="Hubbard S.S."/>
            <person name="Banfield J.F."/>
        </authorList>
    </citation>
    <scope>NUCLEOTIDE SEQUENCE [LARGE SCALE GENOMIC DNA]</scope>
</reference>
<evidence type="ECO:0000313" key="11">
    <source>
        <dbReference type="EMBL" id="OGN04910.1"/>
    </source>
</evidence>
<feature type="transmembrane region" description="Helical" evidence="10">
    <location>
        <begin position="311"/>
        <end position="332"/>
    </location>
</feature>
<feature type="transmembrane region" description="Helical" evidence="10">
    <location>
        <begin position="132"/>
        <end position="154"/>
    </location>
</feature>
<protein>
    <recommendedName>
        <fullName evidence="13">Glycosyltransferase RgtA/B/C/D-like domain-containing protein</fullName>
    </recommendedName>
</protein>
<dbReference type="InterPro" id="IPR007315">
    <property type="entry name" value="PIG-V/Gpi18"/>
</dbReference>
<keyword evidence="4" id="KW-0328">Glycosyltransferase</keyword>
<dbReference type="Pfam" id="PF04188">
    <property type="entry name" value="Mannosyl_trans2"/>
    <property type="match status" value="1"/>
</dbReference>
<keyword evidence="3" id="KW-0337">GPI-anchor biosynthesis</keyword>
<accession>A0A1F8EX37</accession>
<comment type="subcellular location">
    <subcellularLocation>
        <location evidence="1">Endoplasmic reticulum membrane</location>
        <topology evidence="1">Multi-pass membrane protein</topology>
    </subcellularLocation>
</comment>
<dbReference type="PANTHER" id="PTHR12468">
    <property type="entry name" value="GPI MANNOSYLTRANSFERASE 2"/>
    <property type="match status" value="1"/>
</dbReference>